<dbReference type="PROSITE" id="PS50928">
    <property type="entry name" value="ABC_TM1"/>
    <property type="match status" value="1"/>
</dbReference>
<dbReference type="Proteomes" id="UP001342418">
    <property type="component" value="Plasmid p1536_1"/>
</dbReference>
<dbReference type="EMBL" id="CP030942">
    <property type="protein sequence ID" value="UUP19677.1"/>
    <property type="molecule type" value="Genomic_DNA"/>
</dbReference>
<feature type="transmembrane region" description="Helical" evidence="8">
    <location>
        <begin position="62"/>
        <end position="88"/>
    </location>
</feature>
<dbReference type="SUPFAM" id="SSF161098">
    <property type="entry name" value="MetI-like"/>
    <property type="match status" value="1"/>
</dbReference>
<feature type="transmembrane region" description="Helical" evidence="8">
    <location>
        <begin position="231"/>
        <end position="250"/>
    </location>
</feature>
<dbReference type="PANTHER" id="PTHR43357:SF4">
    <property type="entry name" value="INNER MEMBRANE ABC TRANSPORTER PERMEASE PROTEIN YDCV"/>
    <property type="match status" value="1"/>
</dbReference>
<feature type="transmembrane region" description="Helical" evidence="8">
    <location>
        <begin position="124"/>
        <end position="146"/>
    </location>
</feature>
<keyword evidence="4" id="KW-0997">Cell inner membrane</keyword>
<dbReference type="InterPro" id="IPR035906">
    <property type="entry name" value="MetI-like_sf"/>
</dbReference>
<evidence type="ECO:0000256" key="3">
    <source>
        <dbReference type="ARBA" id="ARBA00022475"/>
    </source>
</evidence>
<name>A0ABY5MSA5_9HYPH</name>
<keyword evidence="10" id="KW-0614">Plasmid</keyword>
<dbReference type="Pfam" id="PF00528">
    <property type="entry name" value="BPD_transp_1"/>
    <property type="match status" value="1"/>
</dbReference>
<feature type="transmembrane region" description="Helical" evidence="8">
    <location>
        <begin position="100"/>
        <end position="118"/>
    </location>
</feature>
<feature type="transmembrane region" description="Helical" evidence="8">
    <location>
        <begin position="178"/>
        <end position="196"/>
    </location>
</feature>
<keyword evidence="7 8" id="KW-0472">Membrane</keyword>
<dbReference type="PANTHER" id="PTHR43357">
    <property type="entry name" value="INNER MEMBRANE ABC TRANSPORTER PERMEASE PROTEIN YDCV"/>
    <property type="match status" value="1"/>
</dbReference>
<keyword evidence="3" id="KW-1003">Cell membrane</keyword>
<comment type="similarity">
    <text evidence="8">Belongs to the binding-protein-dependent transport system permease family.</text>
</comment>
<evidence type="ECO:0000256" key="1">
    <source>
        <dbReference type="ARBA" id="ARBA00004429"/>
    </source>
</evidence>
<gene>
    <name evidence="10" type="primary">ydcV_5</name>
    <name evidence="10" type="ORF">NTH_04189</name>
</gene>
<evidence type="ECO:0000313" key="11">
    <source>
        <dbReference type="Proteomes" id="UP001342418"/>
    </source>
</evidence>
<dbReference type="Gene3D" id="1.10.3720.10">
    <property type="entry name" value="MetI-like"/>
    <property type="match status" value="1"/>
</dbReference>
<sequence>MRRNGPLALVFHAAFVMFIAAPLVAVGLVSFTDKAYLSMPFDGVSLRWYAALLDAPAFLQAFQISLVLGAASATIATILAVPAALALARLDFRGREAINALLLSPLLIPHVVLGVAFLRFFAGIGLYGTLAGLIMAHVVIILPYALRLTIATASAMDPRLEQAAASLGAGPFPVFRRVTLPIILPGVASGWILAFLTSFDELTMTAFLASPSTVTLPVRLYLHIEETIDPMVASVSTLLIVGALALMMVLDRVYGLDRVFIGKA</sequence>
<keyword evidence="5 8" id="KW-0812">Transmembrane</keyword>
<keyword evidence="11" id="KW-1185">Reference proteome</keyword>
<feature type="domain" description="ABC transmembrane type-1" evidence="9">
    <location>
        <begin position="62"/>
        <end position="250"/>
    </location>
</feature>
<evidence type="ECO:0000256" key="5">
    <source>
        <dbReference type="ARBA" id="ARBA00022692"/>
    </source>
</evidence>
<feature type="transmembrane region" description="Helical" evidence="8">
    <location>
        <begin position="7"/>
        <end position="31"/>
    </location>
</feature>
<accession>A0ABY5MSA5</accession>
<comment type="subcellular location">
    <subcellularLocation>
        <location evidence="1">Cell inner membrane</location>
        <topology evidence="1">Multi-pass membrane protein</topology>
    </subcellularLocation>
    <subcellularLocation>
        <location evidence="8">Cell membrane</location>
        <topology evidence="8">Multi-pass membrane protein</topology>
    </subcellularLocation>
</comment>
<evidence type="ECO:0000256" key="6">
    <source>
        <dbReference type="ARBA" id="ARBA00022989"/>
    </source>
</evidence>
<evidence type="ECO:0000256" key="2">
    <source>
        <dbReference type="ARBA" id="ARBA00022448"/>
    </source>
</evidence>
<evidence type="ECO:0000256" key="7">
    <source>
        <dbReference type="ARBA" id="ARBA00023136"/>
    </source>
</evidence>
<evidence type="ECO:0000256" key="4">
    <source>
        <dbReference type="ARBA" id="ARBA00022519"/>
    </source>
</evidence>
<organism evidence="10 11">
    <name type="scientific">Nitratireductor thuwali</name>
    <dbReference type="NCBI Taxonomy" id="2267699"/>
    <lineage>
        <taxon>Bacteria</taxon>
        <taxon>Pseudomonadati</taxon>
        <taxon>Pseudomonadota</taxon>
        <taxon>Alphaproteobacteria</taxon>
        <taxon>Hyphomicrobiales</taxon>
        <taxon>Phyllobacteriaceae</taxon>
        <taxon>Nitratireductor</taxon>
    </lineage>
</organism>
<dbReference type="CDD" id="cd06261">
    <property type="entry name" value="TM_PBP2"/>
    <property type="match status" value="1"/>
</dbReference>
<dbReference type="InterPro" id="IPR000515">
    <property type="entry name" value="MetI-like"/>
</dbReference>
<evidence type="ECO:0000256" key="8">
    <source>
        <dbReference type="RuleBase" id="RU363032"/>
    </source>
</evidence>
<keyword evidence="2 8" id="KW-0813">Transport</keyword>
<evidence type="ECO:0000259" key="9">
    <source>
        <dbReference type="PROSITE" id="PS50928"/>
    </source>
</evidence>
<proteinExistence type="inferred from homology"/>
<protein>
    <submittedName>
        <fullName evidence="10">Inner membrane ABC transporter permease protein YdcV</fullName>
    </submittedName>
</protein>
<reference evidence="10 11" key="1">
    <citation type="submission" date="2018-07" db="EMBL/GenBank/DDBJ databases">
        <title>Genome sequence of Nitratireductor thuwali#1536.</title>
        <authorList>
            <person name="Michoud G."/>
            <person name="Merlino G."/>
            <person name="Sefrji F.O."/>
            <person name="Daffonchio D."/>
        </authorList>
    </citation>
    <scope>NUCLEOTIDE SEQUENCE [LARGE SCALE GENOMIC DNA]</scope>
    <source>
        <strain evidence="10 11">Nit1536</strain>
        <plasmid evidence="10 11">p1536_1</plasmid>
    </source>
</reference>
<keyword evidence="6 8" id="KW-1133">Transmembrane helix</keyword>
<dbReference type="RefSeq" id="WP_338532136.1">
    <property type="nucleotide sequence ID" value="NZ_CP030942.1"/>
</dbReference>
<evidence type="ECO:0000313" key="10">
    <source>
        <dbReference type="EMBL" id="UUP19677.1"/>
    </source>
</evidence>
<geneLocation type="plasmid" evidence="10 11">
    <name>p1536_1</name>
</geneLocation>